<dbReference type="EMBL" id="CAJNNV010025322">
    <property type="protein sequence ID" value="CAE8613869.1"/>
    <property type="molecule type" value="Genomic_DNA"/>
</dbReference>
<sequence>MNGSFSRIGCLVSCGRTRKVSEDFVVPTKALRKLSVDDRENSPESTEAPSSRPQRSESPSRRRSASPWRGADVVVEESVYIDDLTEVPRDLFDSLVEAGRKAQMRMQHIPEEVLLEEQGSRKPGQAVTATKQRLVNSNTLLLW</sequence>
<evidence type="ECO:0000313" key="3">
    <source>
        <dbReference type="Proteomes" id="UP000654075"/>
    </source>
</evidence>
<reference evidence="2" key="1">
    <citation type="submission" date="2021-02" db="EMBL/GenBank/DDBJ databases">
        <authorList>
            <person name="Dougan E. K."/>
            <person name="Rhodes N."/>
            <person name="Thang M."/>
            <person name="Chan C."/>
        </authorList>
    </citation>
    <scope>NUCLEOTIDE SEQUENCE</scope>
</reference>
<evidence type="ECO:0000313" key="2">
    <source>
        <dbReference type="EMBL" id="CAE8613869.1"/>
    </source>
</evidence>
<name>A0A813FM46_POLGL</name>
<comment type="caution">
    <text evidence="2">The sequence shown here is derived from an EMBL/GenBank/DDBJ whole genome shotgun (WGS) entry which is preliminary data.</text>
</comment>
<protein>
    <submittedName>
        <fullName evidence="2">Uncharacterized protein</fullName>
    </submittedName>
</protein>
<dbReference type="Proteomes" id="UP000654075">
    <property type="component" value="Unassembled WGS sequence"/>
</dbReference>
<accession>A0A813FM46</accession>
<dbReference type="AlphaFoldDB" id="A0A813FM46"/>
<gene>
    <name evidence="2" type="ORF">PGLA1383_LOCUS31610</name>
</gene>
<keyword evidence="3" id="KW-1185">Reference proteome</keyword>
<feature type="region of interest" description="Disordered" evidence="1">
    <location>
        <begin position="31"/>
        <end position="69"/>
    </location>
</feature>
<evidence type="ECO:0000256" key="1">
    <source>
        <dbReference type="SAM" id="MobiDB-lite"/>
    </source>
</evidence>
<proteinExistence type="predicted"/>
<organism evidence="2 3">
    <name type="scientific">Polarella glacialis</name>
    <name type="common">Dinoflagellate</name>
    <dbReference type="NCBI Taxonomy" id="89957"/>
    <lineage>
        <taxon>Eukaryota</taxon>
        <taxon>Sar</taxon>
        <taxon>Alveolata</taxon>
        <taxon>Dinophyceae</taxon>
        <taxon>Suessiales</taxon>
        <taxon>Suessiaceae</taxon>
        <taxon>Polarella</taxon>
    </lineage>
</organism>